<protein>
    <submittedName>
        <fullName evidence="8">MFS transporter</fullName>
    </submittedName>
</protein>
<feature type="transmembrane region" description="Helical" evidence="6">
    <location>
        <begin position="339"/>
        <end position="359"/>
    </location>
</feature>
<keyword evidence="2" id="KW-0813">Transport</keyword>
<evidence type="ECO:0000256" key="3">
    <source>
        <dbReference type="ARBA" id="ARBA00022692"/>
    </source>
</evidence>
<feature type="domain" description="Major facilitator superfamily (MFS) profile" evidence="7">
    <location>
        <begin position="32"/>
        <end position="479"/>
    </location>
</feature>
<dbReference type="InterPro" id="IPR036259">
    <property type="entry name" value="MFS_trans_sf"/>
</dbReference>
<evidence type="ECO:0000256" key="5">
    <source>
        <dbReference type="ARBA" id="ARBA00023136"/>
    </source>
</evidence>
<comment type="caution">
    <text evidence="8">The sequence shown here is derived from an EMBL/GenBank/DDBJ whole genome shotgun (WGS) entry which is preliminary data.</text>
</comment>
<keyword evidence="4 6" id="KW-1133">Transmembrane helix</keyword>
<keyword evidence="9" id="KW-1185">Reference proteome</keyword>
<feature type="transmembrane region" description="Helical" evidence="6">
    <location>
        <begin position="133"/>
        <end position="153"/>
    </location>
</feature>
<dbReference type="GO" id="GO:0022857">
    <property type="term" value="F:transmembrane transporter activity"/>
    <property type="evidence" value="ECO:0007669"/>
    <property type="project" value="InterPro"/>
</dbReference>
<dbReference type="Proteomes" id="UP001165136">
    <property type="component" value="Unassembled WGS sequence"/>
</dbReference>
<feature type="transmembrane region" description="Helical" evidence="6">
    <location>
        <begin position="302"/>
        <end position="327"/>
    </location>
</feature>
<dbReference type="PROSITE" id="PS50850">
    <property type="entry name" value="MFS"/>
    <property type="match status" value="1"/>
</dbReference>
<evidence type="ECO:0000313" key="9">
    <source>
        <dbReference type="Proteomes" id="UP001165136"/>
    </source>
</evidence>
<keyword evidence="5 6" id="KW-0472">Membrane</keyword>
<dbReference type="SUPFAM" id="SSF103473">
    <property type="entry name" value="MFS general substrate transporter"/>
    <property type="match status" value="1"/>
</dbReference>
<feature type="transmembrane region" description="Helical" evidence="6">
    <location>
        <begin position="428"/>
        <end position="450"/>
    </location>
</feature>
<feature type="transmembrane region" description="Helical" evidence="6">
    <location>
        <begin position="210"/>
        <end position="229"/>
    </location>
</feature>
<dbReference type="AlphaFoldDB" id="A0A9W6QYK9"/>
<proteinExistence type="predicted"/>
<dbReference type="PANTHER" id="PTHR23511">
    <property type="entry name" value="SYNAPTIC VESICLE GLYCOPROTEIN 2"/>
    <property type="match status" value="1"/>
</dbReference>
<organism evidence="8 9">
    <name type="scientific">Amycolatopsis taiwanensis</name>
    <dbReference type="NCBI Taxonomy" id="342230"/>
    <lineage>
        <taxon>Bacteria</taxon>
        <taxon>Bacillati</taxon>
        <taxon>Actinomycetota</taxon>
        <taxon>Actinomycetes</taxon>
        <taxon>Pseudonocardiales</taxon>
        <taxon>Pseudonocardiaceae</taxon>
        <taxon>Amycolatopsis</taxon>
    </lineage>
</organism>
<dbReference type="InterPro" id="IPR005829">
    <property type="entry name" value="Sugar_transporter_CS"/>
</dbReference>
<sequence>MPSPPDSVAALTRADVLGRVDRFPRWGLNRTSVLTIGLGMLFVQFDIFNINVSFVQTCVQIMERCEPTNADGFIGLPVFMSLVGYGVGALVLGALSDRFGRHSMLMASMMVTGLGSLYSMLSPSELHFVLSRLITGIGVGADLAIINVFVSEVSPRRERGRSTSLLFIMAAFGSALGIWLGLLLTTPMGPWPSALPFALASDSFTSGWRWIYGIGAVLAIVSLCLRISLPESPRWLVERGRLDEARQVVAEMEKIATRSAPLRAADHSQAADHRREEVLDRSGSTSAALRELFSSPFYLRRLAILGLVWMLGYVTIYAFTGAFTSVLVRQGFSASEAGMVSAVGLVGFIIAAFVARGVVDRIERKWWMMIGAVITVAGALVVAFGGGSPLVMFLGAIVLFFGQNLWMPAQYALTAEVFPTRFRTTAYAIADSIGHIGGGLGVFLLVSVLGRLPLPGTMLGLVFFLVAGAFVNLLAPNTKAKNLEDLAR</sequence>
<reference evidence="8" key="1">
    <citation type="submission" date="2023-03" db="EMBL/GenBank/DDBJ databases">
        <title>Amycolatopsis taiwanensis NBRC 103393.</title>
        <authorList>
            <person name="Ichikawa N."/>
            <person name="Sato H."/>
            <person name="Tonouchi N."/>
        </authorList>
    </citation>
    <scope>NUCLEOTIDE SEQUENCE</scope>
    <source>
        <strain evidence="8">NBRC 103393</strain>
    </source>
</reference>
<feature type="transmembrane region" description="Helical" evidence="6">
    <location>
        <begin position="366"/>
        <end position="384"/>
    </location>
</feature>
<evidence type="ECO:0000256" key="2">
    <source>
        <dbReference type="ARBA" id="ARBA00022448"/>
    </source>
</evidence>
<evidence type="ECO:0000256" key="1">
    <source>
        <dbReference type="ARBA" id="ARBA00004651"/>
    </source>
</evidence>
<feature type="transmembrane region" description="Helical" evidence="6">
    <location>
        <begin position="32"/>
        <end position="52"/>
    </location>
</feature>
<accession>A0A9W6QYK9</accession>
<evidence type="ECO:0000313" key="8">
    <source>
        <dbReference type="EMBL" id="GLY65220.1"/>
    </source>
</evidence>
<evidence type="ECO:0000256" key="6">
    <source>
        <dbReference type="SAM" id="Phobius"/>
    </source>
</evidence>
<dbReference type="GO" id="GO:0005886">
    <property type="term" value="C:plasma membrane"/>
    <property type="evidence" value="ECO:0007669"/>
    <property type="project" value="UniProtKB-SubCell"/>
</dbReference>
<dbReference type="Gene3D" id="1.20.1250.20">
    <property type="entry name" value="MFS general substrate transporter like domains"/>
    <property type="match status" value="1"/>
</dbReference>
<evidence type="ECO:0000259" key="7">
    <source>
        <dbReference type="PROSITE" id="PS50850"/>
    </source>
</evidence>
<dbReference type="Pfam" id="PF00083">
    <property type="entry name" value="Sugar_tr"/>
    <property type="match status" value="1"/>
</dbReference>
<feature type="transmembrane region" description="Helical" evidence="6">
    <location>
        <begin position="72"/>
        <end position="92"/>
    </location>
</feature>
<dbReference type="InterPro" id="IPR005828">
    <property type="entry name" value="MFS_sugar_transport-like"/>
</dbReference>
<name>A0A9W6QYK9_9PSEU</name>
<gene>
    <name evidence="8" type="ORF">Atai01_18390</name>
</gene>
<dbReference type="EMBL" id="BSTI01000003">
    <property type="protein sequence ID" value="GLY65220.1"/>
    <property type="molecule type" value="Genomic_DNA"/>
</dbReference>
<feature type="transmembrane region" description="Helical" evidence="6">
    <location>
        <begin position="456"/>
        <end position="475"/>
    </location>
</feature>
<feature type="transmembrane region" description="Helical" evidence="6">
    <location>
        <begin position="165"/>
        <end position="190"/>
    </location>
</feature>
<feature type="transmembrane region" description="Helical" evidence="6">
    <location>
        <begin position="390"/>
        <end position="407"/>
    </location>
</feature>
<dbReference type="InterPro" id="IPR020846">
    <property type="entry name" value="MFS_dom"/>
</dbReference>
<evidence type="ECO:0000256" key="4">
    <source>
        <dbReference type="ARBA" id="ARBA00022989"/>
    </source>
</evidence>
<dbReference type="RefSeq" id="WP_285486503.1">
    <property type="nucleotide sequence ID" value="NZ_BSTI01000003.1"/>
</dbReference>
<dbReference type="PROSITE" id="PS00217">
    <property type="entry name" value="SUGAR_TRANSPORT_2"/>
    <property type="match status" value="1"/>
</dbReference>
<comment type="subcellular location">
    <subcellularLocation>
        <location evidence="1">Cell membrane</location>
        <topology evidence="1">Multi-pass membrane protein</topology>
    </subcellularLocation>
</comment>
<keyword evidence="3 6" id="KW-0812">Transmembrane</keyword>
<dbReference type="PANTHER" id="PTHR23511:SF34">
    <property type="entry name" value="SYNAPTIC VESICLE GLYCOPROTEIN 2"/>
    <property type="match status" value="1"/>
</dbReference>
<dbReference type="CDD" id="cd17316">
    <property type="entry name" value="MFS_SV2_like"/>
    <property type="match status" value="1"/>
</dbReference>